<keyword evidence="1" id="KW-1133">Transmembrane helix</keyword>
<evidence type="ECO:0000256" key="1">
    <source>
        <dbReference type="SAM" id="Phobius"/>
    </source>
</evidence>
<name>A0A9X1UL23_9BURK</name>
<proteinExistence type="predicted"/>
<keyword evidence="1" id="KW-0812">Transmembrane</keyword>
<accession>A0A9X1UL23</accession>
<feature type="transmembrane region" description="Helical" evidence="1">
    <location>
        <begin position="192"/>
        <end position="211"/>
    </location>
</feature>
<comment type="caution">
    <text evidence="2">The sequence shown here is derived from an EMBL/GenBank/DDBJ whole genome shotgun (WGS) entry which is preliminary data.</text>
</comment>
<reference evidence="2" key="1">
    <citation type="submission" date="2022-01" db="EMBL/GenBank/DDBJ databases">
        <title>Genome sequence and assembly of Parabukholderia sp. RG36.</title>
        <authorList>
            <person name="Chhetri G."/>
        </authorList>
    </citation>
    <scope>NUCLEOTIDE SEQUENCE</scope>
    <source>
        <strain evidence="2">RG36</strain>
    </source>
</reference>
<protein>
    <submittedName>
        <fullName evidence="2">Type II secretion system protein</fullName>
    </submittedName>
</protein>
<keyword evidence="1" id="KW-0472">Membrane</keyword>
<dbReference type="EMBL" id="JAKLJA010000031">
    <property type="protein sequence ID" value="MCG5077126.1"/>
    <property type="molecule type" value="Genomic_DNA"/>
</dbReference>
<evidence type="ECO:0000313" key="2">
    <source>
        <dbReference type="EMBL" id="MCG5077126.1"/>
    </source>
</evidence>
<feature type="transmembrane region" description="Helical" evidence="1">
    <location>
        <begin position="338"/>
        <end position="361"/>
    </location>
</feature>
<dbReference type="AlphaFoldDB" id="A0A9X1UL23"/>
<organism evidence="2 3">
    <name type="scientific">Paraburkholderia tagetis</name>
    <dbReference type="NCBI Taxonomy" id="2913261"/>
    <lineage>
        <taxon>Bacteria</taxon>
        <taxon>Pseudomonadati</taxon>
        <taxon>Pseudomonadota</taxon>
        <taxon>Betaproteobacteria</taxon>
        <taxon>Burkholderiales</taxon>
        <taxon>Burkholderiaceae</taxon>
        <taxon>Paraburkholderia</taxon>
    </lineage>
</organism>
<keyword evidence="3" id="KW-1185">Reference proteome</keyword>
<dbReference type="RefSeq" id="WP_238467028.1">
    <property type="nucleotide sequence ID" value="NZ_JAKLJA010000031.1"/>
</dbReference>
<feature type="transmembrane region" description="Helical" evidence="1">
    <location>
        <begin position="141"/>
        <end position="163"/>
    </location>
</feature>
<sequence>MIGRAFYGICMRLPRAERLKVAKWRFQKVREGFYRESRLDIEQATSLRNRETLIERLQVLKKRARDRRQIVWLAYDSMEERMRKGDGLALAIKPFVPLDEYSLLDLAFASDKEDAARRGFDLCEMAASAKRVLSNTTAMQMAYPMVLLCYMYGLSMLFGGMVYPQVLEVRPLDQWMPAGRVLYAIDTYCYDYWMLNVALIAAGVTSYYYGLKRWTGTLRKRIDAAPLVWRNRRDLRAALLIVSLSGLLDSGLTLAGALASVRRHADPWLRWHVSMMERRLKASPEQPMRAFATGIFSAEVVDRIADAERRDNFVDAIKSLGRSSLDRVVEAVRRNARITHYVLLGIAAAAFIGIGVGSYVVTGVTSMQSALGATNGNTN</sequence>
<evidence type="ECO:0000313" key="3">
    <source>
        <dbReference type="Proteomes" id="UP001139308"/>
    </source>
</evidence>
<gene>
    <name evidence="2" type="ORF">L5014_27920</name>
</gene>
<dbReference type="Proteomes" id="UP001139308">
    <property type="component" value="Unassembled WGS sequence"/>
</dbReference>